<evidence type="ECO:0000313" key="1">
    <source>
        <dbReference type="EMBL" id="OIJ08123.1"/>
    </source>
</evidence>
<dbReference type="KEGG" id="aia:AWH56_017215"/>
<dbReference type="Gene3D" id="3.40.1690.10">
    <property type="entry name" value="secretion proteins EscU"/>
    <property type="match status" value="1"/>
</dbReference>
<protein>
    <submittedName>
        <fullName evidence="2">EscU/YscU/HrcU family type III secretion system export apparatus switch protein</fullName>
    </submittedName>
</protein>
<sequence>MKEEREKKQAVALSYHTENDRAPKIVAKGKGYVADELIKEALKHNVPIQEDASLVGLLSQLEINEAIPEQLYDVVAEIFAFVYRIDKNS</sequence>
<reference evidence="2 3" key="3">
    <citation type="journal article" date="2019" name="Int. J. Syst. Evol. Microbiol.">
        <title>Anaerobacillus isosaccharinicus sp. nov., an alkaliphilic bacterium which degrades isosaccharinic acid.</title>
        <authorList>
            <person name="Bassil N.M."/>
            <person name="Lloyd J.R."/>
        </authorList>
    </citation>
    <scope>NUCLEOTIDE SEQUENCE [LARGE SCALE GENOMIC DNA]</scope>
    <source>
        <strain evidence="2 3">NB2006</strain>
    </source>
</reference>
<dbReference type="EMBL" id="CP063356">
    <property type="protein sequence ID" value="QOY34452.1"/>
    <property type="molecule type" value="Genomic_DNA"/>
</dbReference>
<gene>
    <name evidence="2" type="ORF">AWH56_017215</name>
    <name evidence="1" type="ORF">AWH56_19645</name>
</gene>
<dbReference type="Proteomes" id="UP000180175">
    <property type="component" value="Chromosome"/>
</dbReference>
<dbReference type="PANTHER" id="PTHR30531:SF12">
    <property type="entry name" value="FLAGELLAR BIOSYNTHETIC PROTEIN FLHB"/>
    <property type="match status" value="1"/>
</dbReference>
<dbReference type="AlphaFoldDB" id="A0A1S2L7Z4"/>
<dbReference type="SUPFAM" id="SSF160544">
    <property type="entry name" value="EscU C-terminal domain-like"/>
    <property type="match status" value="1"/>
</dbReference>
<keyword evidence="3" id="KW-1185">Reference proteome</keyword>
<name>A0A1S2L7Z4_9BACI</name>
<dbReference type="EMBL" id="LQXD01000165">
    <property type="protein sequence ID" value="OIJ08123.1"/>
    <property type="molecule type" value="Genomic_DNA"/>
</dbReference>
<dbReference type="GO" id="GO:0009306">
    <property type="term" value="P:protein secretion"/>
    <property type="evidence" value="ECO:0007669"/>
    <property type="project" value="InterPro"/>
</dbReference>
<dbReference type="Pfam" id="PF01312">
    <property type="entry name" value="Bac_export_2"/>
    <property type="match status" value="1"/>
</dbReference>
<evidence type="ECO:0000313" key="3">
    <source>
        <dbReference type="Proteomes" id="UP000180175"/>
    </source>
</evidence>
<evidence type="ECO:0000313" key="2">
    <source>
        <dbReference type="EMBL" id="QOY34452.1"/>
    </source>
</evidence>
<dbReference type="GO" id="GO:0005886">
    <property type="term" value="C:plasma membrane"/>
    <property type="evidence" value="ECO:0007669"/>
    <property type="project" value="TreeGrafter"/>
</dbReference>
<dbReference type="OrthoDB" id="5244399at2"/>
<dbReference type="InterPro" id="IPR029025">
    <property type="entry name" value="T3SS_substrate_exporter_C"/>
</dbReference>
<reference evidence="1 3" key="1">
    <citation type="submission" date="2016-10" db="EMBL/GenBank/DDBJ databases">
        <title>Draft genome sequences of four alkaliphilic bacteria belonging to the Anaerobacillus genus.</title>
        <authorList>
            <person name="Bassil N.M."/>
            <person name="Lloyd J.R."/>
        </authorList>
    </citation>
    <scope>NUCLEOTIDE SEQUENCE [LARGE SCALE GENOMIC DNA]</scope>
    <source>
        <strain evidence="1 3">NB2006</strain>
    </source>
</reference>
<accession>A0A1S2L7Z4</accession>
<proteinExistence type="predicted"/>
<organism evidence="1 3">
    <name type="scientific">Anaerobacillus isosaccharinicus</name>
    <dbReference type="NCBI Taxonomy" id="1532552"/>
    <lineage>
        <taxon>Bacteria</taxon>
        <taxon>Bacillati</taxon>
        <taxon>Bacillota</taxon>
        <taxon>Bacilli</taxon>
        <taxon>Bacillales</taxon>
        <taxon>Bacillaceae</taxon>
        <taxon>Anaerobacillus</taxon>
    </lineage>
</organism>
<reference evidence="2 3" key="2">
    <citation type="journal article" date="2017" name="Genome Announc.">
        <title>Draft Genome Sequences of Four Alkaliphilic Bacteria Belonging to the Anaerobacillus Genus.</title>
        <authorList>
            <person name="Bassil N.M."/>
            <person name="Lloyd J.R."/>
        </authorList>
    </citation>
    <scope>NUCLEOTIDE SEQUENCE [LARGE SCALE GENOMIC DNA]</scope>
    <source>
        <strain evidence="2 3">NB2006</strain>
    </source>
</reference>
<dbReference type="PANTHER" id="PTHR30531">
    <property type="entry name" value="FLAGELLAR BIOSYNTHETIC PROTEIN FLHB"/>
    <property type="match status" value="1"/>
</dbReference>
<dbReference type="RefSeq" id="WP_071318660.1">
    <property type="nucleotide sequence ID" value="NZ_CP063356.2"/>
</dbReference>
<dbReference type="InterPro" id="IPR006135">
    <property type="entry name" value="T3SS_substrate_exporter"/>
</dbReference>
<reference evidence="2" key="4">
    <citation type="submission" date="2020-10" db="EMBL/GenBank/DDBJ databases">
        <authorList>
            <person name="Bassil N.M."/>
            <person name="Lloyd J.R."/>
        </authorList>
    </citation>
    <scope>NUCLEOTIDE SEQUENCE</scope>
    <source>
        <strain evidence="2">NB2006</strain>
    </source>
</reference>